<dbReference type="AlphaFoldDB" id="A0A642UWV3"/>
<organism evidence="2 3">
    <name type="scientific">Trichomonascus ciferrii</name>
    <dbReference type="NCBI Taxonomy" id="44093"/>
    <lineage>
        <taxon>Eukaryota</taxon>
        <taxon>Fungi</taxon>
        <taxon>Dikarya</taxon>
        <taxon>Ascomycota</taxon>
        <taxon>Saccharomycotina</taxon>
        <taxon>Dipodascomycetes</taxon>
        <taxon>Dipodascales</taxon>
        <taxon>Trichomonascaceae</taxon>
        <taxon>Trichomonascus</taxon>
        <taxon>Trichomonascus ciferrii complex</taxon>
    </lineage>
</organism>
<gene>
    <name evidence="2" type="ORF">TRICI_005193</name>
</gene>
<sequence>MKRLMKTPIPGYRPVPVHDSTHLLNSPSIVQYVPDSDCYEWPRSQIEHMVEGLWDEFSKYNILDDELDPRLESERVQLVEPLNSTTEVYLACTINVLRPVCDMMSKYMGCSVNLLTDTLVSPHSSIRTNTMFASAVGTKMDPLLSINFKPPGSLLPVFNAFVTKSKNKPEVECWNIWMKEITQTACLQRLPFCILTDYIHWIFIQVMACNTRSRRLVCWVSVKEFSDRGPTVAEMVAALVNVHFTADDKLNNEALAFRAAEIGHQIKGCIAAKKAGYRDAALKLHKRVKFHDVFGTDYFKGLANIHQFPDKDVEKAFRSMASVNQDGGFLLDYLLNDFIPTTEYEFPFATQDAKPESCSQCRVISSPRIPVKCFEKVYNYDRFPIEPLYRKLETPVVDSNLLELANRAHDKLHREVRAYHKLSILQGSTIPYFYAVILSDPYGYHDRRYVGILLEYVPEAQPLSRWIENFQIHNTPNLTRQQALLRVASNLKKAVYQIHDLGIAHCNLTPENVLVRLPDLSVIIVDFTSAQPDTPTGALIQNDKRAIRSIFSKSNRRSIE</sequence>
<proteinExistence type="predicted"/>
<evidence type="ECO:0000259" key="1">
    <source>
        <dbReference type="PROSITE" id="PS50011"/>
    </source>
</evidence>
<name>A0A642UWV3_9ASCO</name>
<dbReference type="InterPro" id="IPR011009">
    <property type="entry name" value="Kinase-like_dom_sf"/>
</dbReference>
<dbReference type="GO" id="GO:0005524">
    <property type="term" value="F:ATP binding"/>
    <property type="evidence" value="ECO:0007669"/>
    <property type="project" value="InterPro"/>
</dbReference>
<reference evidence="2" key="1">
    <citation type="journal article" date="2019" name="G3 (Bethesda)">
        <title>Genome Assemblies of Two Rare Opportunistic Yeast Pathogens: Diutina rugosa (syn. Candida rugosa) and Trichomonascus ciferrii (syn. Candida ciferrii).</title>
        <authorList>
            <person name="Mixao V."/>
            <person name="Saus E."/>
            <person name="Hansen A.P."/>
            <person name="Lass-Florl C."/>
            <person name="Gabaldon T."/>
        </authorList>
    </citation>
    <scope>NUCLEOTIDE SEQUENCE</scope>
    <source>
        <strain evidence="2">CBS 4856</strain>
    </source>
</reference>
<feature type="domain" description="Protein kinase" evidence="1">
    <location>
        <begin position="333"/>
        <end position="560"/>
    </location>
</feature>
<dbReference type="InterPro" id="IPR000719">
    <property type="entry name" value="Prot_kinase_dom"/>
</dbReference>
<protein>
    <recommendedName>
        <fullName evidence="1">Protein kinase domain-containing protein</fullName>
    </recommendedName>
</protein>
<dbReference type="Gene3D" id="1.10.510.10">
    <property type="entry name" value="Transferase(Phosphotransferase) domain 1"/>
    <property type="match status" value="1"/>
</dbReference>
<accession>A0A642UWV3</accession>
<dbReference type="VEuPathDB" id="FungiDB:TRICI_005193"/>
<dbReference type="GO" id="GO:0004672">
    <property type="term" value="F:protein kinase activity"/>
    <property type="evidence" value="ECO:0007669"/>
    <property type="project" value="InterPro"/>
</dbReference>
<dbReference type="PROSITE" id="PS50011">
    <property type="entry name" value="PROTEIN_KINASE_DOM"/>
    <property type="match status" value="1"/>
</dbReference>
<dbReference type="SUPFAM" id="SSF56112">
    <property type="entry name" value="Protein kinase-like (PK-like)"/>
    <property type="match status" value="1"/>
</dbReference>
<evidence type="ECO:0000313" key="3">
    <source>
        <dbReference type="Proteomes" id="UP000761534"/>
    </source>
</evidence>
<dbReference type="Proteomes" id="UP000761534">
    <property type="component" value="Unassembled WGS sequence"/>
</dbReference>
<evidence type="ECO:0000313" key="2">
    <source>
        <dbReference type="EMBL" id="KAA8906010.1"/>
    </source>
</evidence>
<dbReference type="OrthoDB" id="4062651at2759"/>
<keyword evidence="3" id="KW-1185">Reference proteome</keyword>
<comment type="caution">
    <text evidence="2">The sequence shown here is derived from an EMBL/GenBank/DDBJ whole genome shotgun (WGS) entry which is preliminary data.</text>
</comment>
<dbReference type="EMBL" id="SWFS01000404">
    <property type="protein sequence ID" value="KAA8906010.1"/>
    <property type="molecule type" value="Genomic_DNA"/>
</dbReference>